<dbReference type="FunFam" id="1.10.287.70:FF:000009">
    <property type="entry name" value="Voltage-dependent L-type calcium channel subunit alpha"/>
    <property type="match status" value="1"/>
</dbReference>
<dbReference type="FunFam" id="1.20.120.350:FF:000010">
    <property type="entry name" value="Voltage-dependent L-type calcium channel subunit alpha"/>
    <property type="match status" value="1"/>
</dbReference>
<keyword evidence="13" id="KW-0406">Ion transport</keyword>
<keyword evidence="6 21" id="KW-0107">Calcium channel</keyword>
<evidence type="ECO:0000256" key="16">
    <source>
        <dbReference type="ARBA" id="ARBA00023303"/>
    </source>
</evidence>
<feature type="compositionally biased region" description="Polar residues" evidence="22">
    <location>
        <begin position="815"/>
        <end position="826"/>
    </location>
</feature>
<evidence type="ECO:0000256" key="11">
    <source>
        <dbReference type="ARBA" id="ARBA00022882"/>
    </source>
</evidence>
<feature type="transmembrane region" description="Helical" evidence="23">
    <location>
        <begin position="374"/>
        <end position="395"/>
    </location>
</feature>
<organism evidence="25 26">
    <name type="scientific">Ailuropoda melanoleuca</name>
    <name type="common">Giant panda</name>
    <dbReference type="NCBI Taxonomy" id="9646"/>
    <lineage>
        <taxon>Eukaryota</taxon>
        <taxon>Metazoa</taxon>
        <taxon>Chordata</taxon>
        <taxon>Craniata</taxon>
        <taxon>Vertebrata</taxon>
        <taxon>Euteleostomi</taxon>
        <taxon>Mammalia</taxon>
        <taxon>Eutheria</taxon>
        <taxon>Laurasiatheria</taxon>
        <taxon>Carnivora</taxon>
        <taxon>Caniformia</taxon>
        <taxon>Ursidae</taxon>
        <taxon>Ailuropoda</taxon>
    </lineage>
</organism>
<dbReference type="PANTHER" id="PTHR45628">
    <property type="entry name" value="VOLTAGE-DEPENDENT CALCIUM CHANNEL TYPE A SUBUNIT ALPHA-1"/>
    <property type="match status" value="1"/>
</dbReference>
<dbReference type="Pfam" id="PF00520">
    <property type="entry name" value="Ion_trans"/>
    <property type="match status" value="4"/>
</dbReference>
<feature type="compositionally biased region" description="Polar residues" evidence="22">
    <location>
        <begin position="1759"/>
        <end position="1772"/>
    </location>
</feature>
<feature type="region of interest" description="Disordered" evidence="22">
    <location>
        <begin position="789"/>
        <end position="874"/>
    </location>
</feature>
<feature type="binding site" evidence="19">
    <location>
        <position position="729"/>
    </location>
    <ligand>
        <name>Ca(2+)</name>
        <dbReference type="ChEBI" id="CHEBI:29108"/>
    </ligand>
</feature>
<dbReference type="FunFam" id="1.10.287.70:FF:000007">
    <property type="entry name" value="Voltage-dependent L-type calcium channel subunit alpha"/>
    <property type="match status" value="1"/>
</dbReference>
<keyword evidence="16" id="KW-0407">Ion channel</keyword>
<feature type="transmembrane region" description="Helical" evidence="23">
    <location>
        <begin position="981"/>
        <end position="1007"/>
    </location>
</feature>
<evidence type="ECO:0000256" key="1">
    <source>
        <dbReference type="ARBA" id="ARBA00004141"/>
    </source>
</evidence>
<evidence type="ECO:0000256" key="23">
    <source>
        <dbReference type="SAM" id="Phobius"/>
    </source>
</evidence>
<dbReference type="GO" id="GO:0010959">
    <property type="term" value="P:regulation of metal ion transport"/>
    <property type="evidence" value="ECO:0007669"/>
    <property type="project" value="UniProtKB-ARBA"/>
</dbReference>
<dbReference type="GO" id="GO:0023052">
    <property type="term" value="P:signaling"/>
    <property type="evidence" value="ECO:0007669"/>
    <property type="project" value="UniProtKB-ARBA"/>
</dbReference>
<feature type="transmembrane region" description="Helical" evidence="23">
    <location>
        <begin position="1358"/>
        <end position="1376"/>
    </location>
</feature>
<feature type="transmembrane region" description="Helical" evidence="23">
    <location>
        <begin position="407"/>
        <end position="429"/>
    </location>
</feature>
<keyword evidence="14 23" id="KW-0472">Membrane</keyword>
<evidence type="ECO:0000256" key="6">
    <source>
        <dbReference type="ARBA" id="ARBA00022673"/>
    </source>
</evidence>
<dbReference type="Gene3D" id="6.10.250.2500">
    <property type="match status" value="1"/>
</dbReference>
<dbReference type="GO" id="GO:0007154">
    <property type="term" value="P:cell communication"/>
    <property type="evidence" value="ECO:0007669"/>
    <property type="project" value="UniProtKB-ARBA"/>
</dbReference>
<keyword evidence="10 19" id="KW-0106">Calcium</keyword>
<reference evidence="25 26" key="1">
    <citation type="journal article" date="2010" name="Nature">
        <title>The sequence and de novo assembly of the giant panda genome.</title>
        <authorList>
            <person name="Li R."/>
            <person name="Fan W."/>
            <person name="Tian G."/>
            <person name="Zhu H."/>
            <person name="He L."/>
            <person name="Cai J."/>
            <person name="Huang Q."/>
            <person name="Cai Q."/>
            <person name="Li B."/>
            <person name="Bai Y."/>
            <person name="Zhang Z."/>
            <person name="Zhang Y."/>
            <person name="Wang W."/>
            <person name="Li J."/>
            <person name="Wei F."/>
            <person name="Li H."/>
            <person name="Jian M."/>
            <person name="Li J."/>
            <person name="Zhang Z."/>
            <person name="Nielsen R."/>
            <person name="Li D."/>
            <person name="Gu W."/>
            <person name="Yang Z."/>
            <person name="Xuan Z."/>
            <person name="Ryder O.A."/>
            <person name="Leung F.C."/>
            <person name="Zhou Y."/>
            <person name="Cao J."/>
            <person name="Sun X."/>
            <person name="Fu Y."/>
            <person name="Fang X."/>
            <person name="Guo X."/>
            <person name="Wang B."/>
            <person name="Hou R."/>
            <person name="Shen F."/>
            <person name="Mu B."/>
            <person name="Ni P."/>
            <person name="Lin R."/>
            <person name="Qian W."/>
            <person name="Wang G."/>
            <person name="Yu C."/>
            <person name="Nie W."/>
            <person name="Wang J."/>
            <person name="Wu Z."/>
            <person name="Liang H."/>
            <person name="Min J."/>
            <person name="Wu Q."/>
            <person name="Cheng S."/>
            <person name="Ruan J."/>
            <person name="Wang M."/>
            <person name="Shi Z."/>
            <person name="Wen M."/>
            <person name="Liu B."/>
            <person name="Ren X."/>
            <person name="Zheng H."/>
            <person name="Dong D."/>
            <person name="Cook K."/>
            <person name="Shan G."/>
            <person name="Zhang H."/>
            <person name="Kosiol C."/>
            <person name="Xie X."/>
            <person name="Lu Z."/>
            <person name="Zheng H."/>
            <person name="Li Y."/>
            <person name="Steiner C.C."/>
            <person name="Lam T.T."/>
            <person name="Lin S."/>
            <person name="Zhang Q."/>
            <person name="Li G."/>
            <person name="Tian J."/>
            <person name="Gong T."/>
            <person name="Liu H."/>
            <person name="Zhang D."/>
            <person name="Fang L."/>
            <person name="Ye C."/>
            <person name="Zhang J."/>
            <person name="Hu W."/>
            <person name="Xu A."/>
            <person name="Ren Y."/>
            <person name="Zhang G."/>
            <person name="Bruford M.W."/>
            <person name="Li Q."/>
            <person name="Ma L."/>
            <person name="Guo Y."/>
            <person name="An N."/>
            <person name="Hu Y."/>
            <person name="Zheng Y."/>
            <person name="Shi Y."/>
            <person name="Li Z."/>
            <person name="Liu Q."/>
            <person name="Chen Y."/>
            <person name="Zhao J."/>
            <person name="Qu N."/>
            <person name="Zhao S."/>
            <person name="Tian F."/>
            <person name="Wang X."/>
            <person name="Wang H."/>
            <person name="Xu L."/>
            <person name="Liu X."/>
            <person name="Vinar T."/>
            <person name="Wang Y."/>
            <person name="Lam T.W."/>
            <person name="Yiu S.M."/>
            <person name="Liu S."/>
            <person name="Zhang H."/>
            <person name="Li D."/>
            <person name="Huang Y."/>
            <person name="Wang X."/>
            <person name="Yang G."/>
            <person name="Jiang Z."/>
            <person name="Wang J."/>
            <person name="Qin N."/>
            <person name="Li L."/>
            <person name="Li J."/>
            <person name="Bolund L."/>
            <person name="Kristiansen K."/>
            <person name="Wong G.K."/>
            <person name="Olson M."/>
            <person name="Zhang X."/>
            <person name="Li S."/>
            <person name="Yang H."/>
            <person name="Wang J."/>
            <person name="Wang J."/>
        </authorList>
    </citation>
    <scope>NUCLEOTIDE SEQUENCE [LARGE SCALE GENOMIC DNA]</scope>
</reference>
<feature type="compositionally biased region" description="Basic residues" evidence="22">
    <location>
        <begin position="106"/>
        <end position="117"/>
    </location>
</feature>
<evidence type="ECO:0000256" key="2">
    <source>
        <dbReference type="ARBA" id="ARBA00010354"/>
    </source>
</evidence>
<feature type="transmembrane region" description="Helical" evidence="23">
    <location>
        <begin position="1154"/>
        <end position="1179"/>
    </location>
</feature>
<dbReference type="Gene3D" id="1.10.287.70">
    <property type="match status" value="4"/>
</dbReference>
<evidence type="ECO:0000256" key="4">
    <source>
        <dbReference type="ARBA" id="ARBA00022553"/>
    </source>
</evidence>
<feature type="region of interest" description="Disordered" evidence="22">
    <location>
        <begin position="2123"/>
        <end position="2161"/>
    </location>
</feature>
<evidence type="ECO:0000256" key="21">
    <source>
        <dbReference type="RuleBase" id="RU003808"/>
    </source>
</evidence>
<feature type="transmembrane region" description="Helical" evidence="23">
    <location>
        <begin position="547"/>
        <end position="565"/>
    </location>
</feature>
<dbReference type="SMART" id="SM01062">
    <property type="entry name" value="Ca_chan_IQ"/>
    <property type="match status" value="1"/>
</dbReference>
<dbReference type="Pfam" id="PF08763">
    <property type="entry name" value="Ca_chan_IQ"/>
    <property type="match status" value="1"/>
</dbReference>
<keyword evidence="11 21" id="KW-0851">Voltage-gated channel</keyword>
<feature type="compositionally biased region" description="Acidic residues" evidence="22">
    <location>
        <begin position="2147"/>
        <end position="2161"/>
    </location>
</feature>
<dbReference type="GeneTree" id="ENSGT00940000154839"/>
<keyword evidence="15" id="KW-1015">Disulfide bond</keyword>
<dbReference type="FunFam" id="1.20.120.350:FF:000027">
    <property type="entry name" value="Voltage-dependent L-type calcium channel subunit alpha"/>
    <property type="match status" value="1"/>
</dbReference>
<feature type="transmembrane region" description="Helical" evidence="23">
    <location>
        <begin position="1263"/>
        <end position="1283"/>
    </location>
</feature>
<feature type="compositionally biased region" description="Polar residues" evidence="22">
    <location>
        <begin position="487"/>
        <end position="503"/>
    </location>
</feature>
<feature type="transmembrane region" description="Helical" evidence="23">
    <location>
        <begin position="1027"/>
        <end position="1057"/>
    </location>
</feature>
<dbReference type="PANTHER" id="PTHR45628:SF11">
    <property type="entry name" value="VOLTAGE-DEPENDENT L-TYPE CALCIUM CHANNEL SUBUNIT ALPHA-1D"/>
    <property type="match status" value="1"/>
</dbReference>
<feature type="binding site" evidence="19">
    <location>
        <position position="388"/>
    </location>
    <ligand>
        <name>Ca(2+)</name>
        <dbReference type="ChEBI" id="CHEBI:29108"/>
    </ligand>
</feature>
<feature type="region of interest" description="Disordered" evidence="22">
    <location>
        <begin position="88"/>
        <end position="124"/>
    </location>
</feature>
<evidence type="ECO:0000256" key="19">
    <source>
        <dbReference type="PIRSR" id="PIRSR602077-1"/>
    </source>
</evidence>
<dbReference type="Pfam" id="PF16905">
    <property type="entry name" value="GPHH"/>
    <property type="match status" value="1"/>
</dbReference>
<dbReference type="GO" id="GO:0005891">
    <property type="term" value="C:voltage-gated calcium channel complex"/>
    <property type="evidence" value="ECO:0007669"/>
    <property type="project" value="InterPro"/>
</dbReference>
<keyword evidence="12 23" id="KW-1133">Transmembrane helix</keyword>
<keyword evidence="3" id="KW-0813">Transport</keyword>
<feature type="transmembrane region" description="Helical" evidence="23">
    <location>
        <begin position="223"/>
        <end position="242"/>
    </location>
</feature>
<dbReference type="PRINTS" id="PR00167">
    <property type="entry name" value="CACHANNEL"/>
</dbReference>
<evidence type="ECO:0000313" key="25">
    <source>
        <dbReference type="Ensembl" id="ENSAMEP00000002460.2"/>
    </source>
</evidence>
<protein>
    <recommendedName>
        <fullName evidence="21">Voltage-dependent L-type calcium channel subunit alpha</fullName>
    </recommendedName>
</protein>
<feature type="region of interest" description="Disordered" evidence="22">
    <location>
        <begin position="1897"/>
        <end position="1930"/>
    </location>
</feature>
<feature type="transmembrane region" description="Helical" evidence="23">
    <location>
        <begin position="1450"/>
        <end position="1473"/>
    </location>
</feature>
<keyword evidence="9" id="KW-0677">Repeat</keyword>
<feature type="transmembrane region" description="Helical" evidence="23">
    <location>
        <begin position="154"/>
        <end position="171"/>
    </location>
</feature>
<comment type="subcellular location">
    <subcellularLocation>
        <location evidence="1 21">Membrane</location>
        <topology evidence="1 21">Multi-pass membrane protein</topology>
    </subcellularLocation>
</comment>
<dbReference type="PRINTS" id="PR01630">
    <property type="entry name" value="LVDCCALPHA1"/>
</dbReference>
<comment type="function">
    <text evidence="18">Voltage-sensitive calcium channels (VSCC) mediate the entry of calcium ions into excitable cells and are also involved in a variety of calcium-dependent processes, including muscle contraction, hormone or neurotransmitter release, gene expression, cell motility, cell division and cell death. The isoform alpha-1D gives rise to L-type calcium currents. Long-lasting (L-type) calcium channels belong to the 'high-voltage activated' (HVA) group. They are blocked by dihydropyridines (DHP), phenylalkylamines, and by benzothiazepines.</text>
</comment>
<evidence type="ECO:0000256" key="13">
    <source>
        <dbReference type="ARBA" id="ARBA00023065"/>
    </source>
</evidence>
<dbReference type="FunFam" id="1.20.120.350:FF:000001">
    <property type="entry name" value="Voltage-dependent L-type calcium channel subunit alpha"/>
    <property type="match status" value="1"/>
</dbReference>
<feature type="transmembrane region" description="Helical" evidence="23">
    <location>
        <begin position="911"/>
        <end position="929"/>
    </location>
</feature>
<feature type="binding site" evidence="19">
    <location>
        <position position="1125"/>
    </location>
    <ligand>
        <name>Ca(2+)</name>
        <dbReference type="ChEBI" id="CHEBI:29108"/>
    </ligand>
</feature>
<feature type="compositionally biased region" description="Basic and acidic residues" evidence="22">
    <location>
        <begin position="1788"/>
        <end position="1806"/>
    </location>
</feature>
<dbReference type="GO" id="GO:0051050">
    <property type="term" value="P:positive regulation of transport"/>
    <property type="evidence" value="ECO:0007669"/>
    <property type="project" value="UniProtKB-ARBA"/>
</dbReference>
<comment type="similarity">
    <text evidence="2">Belongs to the calcium channel alpha-1 subunit (TC 1.A.1.11) family. CACNA1D subfamily.</text>
</comment>
<keyword evidence="26" id="KW-1185">Reference proteome</keyword>
<dbReference type="Pfam" id="PF16885">
    <property type="entry name" value="CAC1F_C"/>
    <property type="match status" value="1"/>
</dbReference>
<dbReference type="InterPro" id="IPR005446">
    <property type="entry name" value="VDCC_L_a1su"/>
</dbReference>
<keyword evidence="20" id="KW-0325">Glycoprotein</keyword>
<dbReference type="GO" id="GO:0008092">
    <property type="term" value="F:cytoskeletal protein binding"/>
    <property type="evidence" value="ECO:0007669"/>
    <property type="project" value="UniProtKB-ARBA"/>
</dbReference>
<keyword evidence="8 19" id="KW-0479">Metal-binding</keyword>
<evidence type="ECO:0000256" key="18">
    <source>
        <dbReference type="ARBA" id="ARBA00057257"/>
    </source>
</evidence>
<dbReference type="Proteomes" id="UP000008912">
    <property type="component" value="Unassembled WGS sequence"/>
</dbReference>
<feature type="domain" description="Voltage-dependent calcium channel alpha-1 subunit IQ" evidence="24">
    <location>
        <begin position="1607"/>
        <end position="1641"/>
    </location>
</feature>
<dbReference type="Ensembl" id="ENSAMET00000002565.2">
    <property type="protein sequence ID" value="ENSAMEP00000002460.2"/>
    <property type="gene ID" value="ENSAMEG00000002134.2"/>
</dbReference>
<sequence length="2170" mass="245225">MEMNHPAFSSDLILIKNVLYQETDARYKGKVVSEVETKGYFSQAFGEANYARGTTLPLSGEGPTSQPNSSKQTVLSWQAAIDAARQAKAAQTMSTSAPPPVGSLSQRKRQQYAKSKKQGNSSNSRPARALFCLSLNNPIRRACISIVEWKPFDIFILLAIFANCVALAIYIPFPEDDSNSTNHNLEKVEYAFLIIFTVETFLKIIAYGLLLHPNAYVRNGWNLLDFVIVIVGLFSVILEQLTKETEGGNHSSGKSGGFDVKALRAFRVLRPLRLVSGVPSLQVVLNSIIKAMVPLLHIALLVLFVIIIYAIIGLELFIGKMHKTCFFADTDILAEEDPAPCAFSGNGRQCAANGTECRSGWVGPNGGITNFDNFAFAMLTVFQCITMEGWTDVLYWVNDAIGWEWPWVYFVSLIILGSFFVLNLVLGVLSGEFSKEREKAKARGDFQKLREKQQLEEDLKGYLDWITQAEDIDPENEEEGGEESKRNTSMPTSETESVNTENVSGGGENQGGCGSLCQAISKSKLSRRWRRWNRFNRRRCRAAVKSVTFYWLVIVLVFLNTLTISSEHYDQPDWLTQIQDIANKVLLALFTCEMLVKMYSLGLQAYFVSLFNRFDCFVVCGGITETILVELEIMSPLGISVFRCVRLLRIFKVTRHWTSLSNLVASLLNSMKSIASLLLLLFLFIIIFSLLGMQLFGGKFNFDETQTKRSTFDNFPQALLTVFQILTGEDWNAVMYDGIMAYGGPSSSGVIVCVYFIILFICGNYILLNVFLAIAVDNLADAESLNTAQKEEAEEKERKKITKKESLENKKNTKPEVNQIANSDNKVTIDDYREEDEDKDPYPPCDVPVGEEEEEEEEDEPEVPAGPRPRRISELNMKEKIAPIPEGSAFFILSKTNPIRVGCHKLINHHIFTNLILVFIMLSSAALAAEDPIRSHSFRNTILGYFDYAFTAIFTVEILLKMATFGAFLHKGAFCRNYFNLLDMLVVGVSLVSFGIQSSAISVVKILRVLRVLRPLRAINRAKGLKHVVQCVFVAIRTIGNIMIVTTLLQFMFACIGVQLFKGKFYRCTDEAKSNPEECRGLFILYKDGDVDNPVVRERIWQNSDFNFDNVLSAMMALFTVSTFEGWPALLYKAIDSNGENAGPVYNYRVEISIFFIIYIIIVAFFMMNIFVGFVIVTFQEQGEKEYKNCELDKNQRQCVEYALKARPLRRYIPKNPYQYKFWYVVNSSPFEYVMFVLIMLNTLCLAMQHYEQSKMFNDAMDILNMVFTGVFTVEMVLKVIAFKPKGYFSDAWNTFDSLIVIGSIIDVALSEADNSEESNRISITFFRLFRVMRLVKLLSRGEGIRTLLWTFIKSFQALPYVALLIAMLFFIYAVIGMQMFGKVAMRDNNQINRNNNFQTFPQAVLLLFRCATGEAWQEIMLACLPGKLCDPESDYSPGEEYTCGSNFAIVYFISFYMLCAFLIINLFVAVIMDNFDYLTRDWSILGPHHLDEFKRIWSEYDPEAKGRIKHLDVVTLLRRIQPPLGFGKLCPHRVACKRLVAMNMPLNSDGTVMFNATLFALVRTALKIKTEGNLEQANEELRAVIKKIWKKTSMKLLDQVVPPAGDDEVTVGKFYATFLIQDYFRKFKKRKEQGLVGKYPAKNTTIALQAGLRTLHDIGPEIRRAISCDLQDDEPEETKREGEEDVFKRNGALLGNHVNHVNSDRRDPLQQTNTTHRPLHVQRPSVPPASDTERPLFPPAGNSGCHSHHNHNSIGKQAPSSTNANLNNANMSKAAPGKRPSIGNLEHMSENGHHSSHKHDREPQRRSSIKRTRYYETYIRSDSGDEQCPTICREDTEIHGYFRDSRCLEEQEYFSGEEGYEDAGSPTWGGQNCSYYSRYPGGSWDFERPRGYHHPQGFLEDADSPVRCDSRRSPRRRLLPPTPTSHRRSSFNFECLRRQSSQEEVPPSPALPHRTALPLHLMQQQIMAVAGLDSSKAQKYSPSHSTRSWATPPATPPYRDWTPCYAPLIQVERPDALDQVNGSLPSLHRSSWYTDEPGISYRTFTPASLTVPSSFRSKNSDKQRSADSLVEAVLISEGLGRYARDPKFVSATKHEIADACDLTIDEMESAASNLLNGTVHPRANGGVGPVSHRQDYELQDFGPGYSDEEPDPGRDEEDLADEMICITTL</sequence>
<feature type="transmembrane region" description="Helical" evidence="23">
    <location>
        <begin position="1233"/>
        <end position="1251"/>
    </location>
</feature>
<accession>G1L6E5</accession>
<evidence type="ECO:0000313" key="26">
    <source>
        <dbReference type="Proteomes" id="UP000008912"/>
    </source>
</evidence>
<feature type="compositionally biased region" description="Basic and acidic residues" evidence="22">
    <location>
        <begin position="1678"/>
        <end position="1689"/>
    </location>
</feature>
<feature type="transmembrane region" description="Helical" evidence="23">
    <location>
        <begin position="191"/>
        <end position="211"/>
    </location>
</feature>
<feature type="transmembrane region" description="Helical" evidence="23">
    <location>
        <begin position="585"/>
        <end position="608"/>
    </location>
</feature>
<gene>
    <name evidence="25" type="primary">CACNA1D</name>
</gene>
<evidence type="ECO:0000256" key="8">
    <source>
        <dbReference type="ARBA" id="ARBA00022723"/>
    </source>
</evidence>
<evidence type="ECO:0000259" key="24">
    <source>
        <dbReference type="SMART" id="SM01062"/>
    </source>
</evidence>
<dbReference type="GO" id="GO:0046872">
    <property type="term" value="F:metal ion binding"/>
    <property type="evidence" value="ECO:0007669"/>
    <property type="project" value="UniProtKB-KW"/>
</dbReference>
<comment type="catalytic activity">
    <reaction evidence="17">
        <text>Ca(2+)(in) = Ca(2+)(out)</text>
        <dbReference type="Rhea" id="RHEA:29671"/>
        <dbReference type="ChEBI" id="CHEBI:29108"/>
    </reaction>
</comment>
<evidence type="ECO:0000256" key="20">
    <source>
        <dbReference type="PIRSR" id="PIRSR602077-3"/>
    </source>
</evidence>
<feature type="compositionally biased region" description="Basic and acidic residues" evidence="22">
    <location>
        <begin position="789"/>
        <end position="814"/>
    </location>
</feature>
<dbReference type="FunFam" id="1.20.120.350:FF:000006">
    <property type="entry name" value="Voltage-dependent L-type calcium channel subunit alpha"/>
    <property type="match status" value="1"/>
</dbReference>
<feature type="transmembrane region" description="Helical" evidence="23">
    <location>
        <begin position="949"/>
        <end position="969"/>
    </location>
</feature>
<evidence type="ECO:0000256" key="10">
    <source>
        <dbReference type="ARBA" id="ARBA00022837"/>
    </source>
</evidence>
<keyword evidence="7 23" id="KW-0812">Transmembrane</keyword>
<dbReference type="Gene3D" id="6.10.250.2180">
    <property type="match status" value="1"/>
</dbReference>
<feature type="transmembrane region" description="Helical" evidence="23">
    <location>
        <begin position="749"/>
        <end position="776"/>
    </location>
</feature>
<keyword evidence="5 21" id="KW-0109">Calcium transport</keyword>
<reference evidence="25" key="3">
    <citation type="submission" date="2025-09" db="UniProtKB">
        <authorList>
            <consortium name="Ensembl"/>
        </authorList>
    </citation>
    <scope>IDENTIFICATION</scope>
</reference>
<dbReference type="FunFam" id="1.10.238.10:FF:000063">
    <property type="entry name" value="Voltage-dependent N-type calcium channel subunit alpha"/>
    <property type="match status" value="1"/>
</dbReference>
<dbReference type="PRINTS" id="PR01636">
    <property type="entry name" value="LVDCCALPHA1D"/>
</dbReference>
<proteinExistence type="inferred from homology"/>
<dbReference type="SUPFAM" id="SSF81324">
    <property type="entry name" value="Voltage-gated potassium channels"/>
    <property type="match status" value="4"/>
</dbReference>
<dbReference type="InterPro" id="IPR027359">
    <property type="entry name" value="Volt_channel_dom_sf"/>
</dbReference>
<evidence type="ECO:0000256" key="12">
    <source>
        <dbReference type="ARBA" id="ARBA00022989"/>
    </source>
</evidence>
<dbReference type="GO" id="GO:0098703">
    <property type="term" value="P:calcium ion import across plasma membrane"/>
    <property type="evidence" value="ECO:0007669"/>
    <property type="project" value="TreeGrafter"/>
</dbReference>
<evidence type="ECO:0000256" key="3">
    <source>
        <dbReference type="ARBA" id="ARBA00022448"/>
    </source>
</evidence>
<evidence type="ECO:0000256" key="5">
    <source>
        <dbReference type="ARBA" id="ARBA00022568"/>
    </source>
</evidence>
<feature type="region of interest" description="Disordered" evidence="22">
    <location>
        <begin position="1669"/>
        <end position="1813"/>
    </location>
</feature>
<evidence type="ECO:0000256" key="17">
    <source>
        <dbReference type="ARBA" id="ARBA00036634"/>
    </source>
</evidence>
<dbReference type="GO" id="GO:0008331">
    <property type="term" value="F:high voltage-gated calcium channel activity"/>
    <property type="evidence" value="ECO:0007669"/>
    <property type="project" value="TreeGrafter"/>
</dbReference>
<feature type="compositionally biased region" description="Acidic residues" evidence="22">
    <location>
        <begin position="849"/>
        <end position="862"/>
    </location>
</feature>
<feature type="transmembrane region" description="Helical" evidence="23">
    <location>
        <begin position="677"/>
        <end position="696"/>
    </location>
</feature>
<dbReference type="InterPro" id="IPR031688">
    <property type="entry name" value="CAC1F_C"/>
</dbReference>
<evidence type="ECO:0000256" key="22">
    <source>
        <dbReference type="SAM" id="MobiDB-lite"/>
    </source>
</evidence>
<dbReference type="InterPro" id="IPR005452">
    <property type="entry name" value="LVDCC_a1dsu"/>
</dbReference>
<dbReference type="InterPro" id="IPR002077">
    <property type="entry name" value="VDCCAlpha1"/>
</dbReference>
<dbReference type="GO" id="GO:0086007">
    <property type="term" value="F:voltage-gated calcium channel activity involved in cardiac muscle cell action potential"/>
    <property type="evidence" value="ECO:0007669"/>
    <property type="project" value="UniProtKB-ARBA"/>
</dbReference>
<dbReference type="InterPro" id="IPR031649">
    <property type="entry name" value="GPHH_dom"/>
</dbReference>
<evidence type="ECO:0000256" key="9">
    <source>
        <dbReference type="ARBA" id="ARBA00022737"/>
    </source>
</evidence>
<feature type="glycosylation site" description="N-linked (GlcNAc...) asparagine" evidence="20">
    <location>
        <position position="353"/>
    </location>
</feature>
<name>G1L6E5_AILME</name>
<dbReference type="FunFam" id="1.10.287.70:FF:000021">
    <property type="entry name" value="Voltage-dependent L-type calcium channel subunit alpha"/>
    <property type="match status" value="1"/>
</dbReference>
<dbReference type="InterPro" id="IPR050599">
    <property type="entry name" value="VDCC_alpha-1_subunit"/>
</dbReference>
<dbReference type="Gene3D" id="1.20.120.350">
    <property type="entry name" value="Voltage-gated potassium channels. Chain C"/>
    <property type="match status" value="4"/>
</dbReference>
<evidence type="ECO:0000256" key="15">
    <source>
        <dbReference type="ARBA" id="ARBA00023157"/>
    </source>
</evidence>
<dbReference type="InterPro" id="IPR014873">
    <property type="entry name" value="VDCC_a1su_IQ"/>
</dbReference>
<reference evidence="25" key="2">
    <citation type="submission" date="2025-08" db="UniProtKB">
        <authorList>
            <consortium name="Ensembl"/>
        </authorList>
    </citation>
    <scope>IDENTIFICATION</scope>
</reference>
<feature type="region of interest" description="Disordered" evidence="22">
    <location>
        <begin position="473"/>
        <end position="510"/>
    </location>
</feature>
<feature type="transmembrane region" description="Helical" evidence="23">
    <location>
        <begin position="295"/>
        <end position="318"/>
    </location>
</feature>
<evidence type="ECO:0000256" key="14">
    <source>
        <dbReference type="ARBA" id="ARBA00023136"/>
    </source>
</evidence>
<dbReference type="InterPro" id="IPR005821">
    <property type="entry name" value="Ion_trans_dom"/>
</dbReference>
<evidence type="ECO:0000256" key="7">
    <source>
        <dbReference type="ARBA" id="ARBA00022692"/>
    </source>
</evidence>
<keyword evidence="4" id="KW-0597">Phosphoprotein</keyword>
<dbReference type="GO" id="GO:0050877">
    <property type="term" value="P:nervous system process"/>
    <property type="evidence" value="ECO:0007669"/>
    <property type="project" value="UniProtKB-ARBA"/>
</dbReference>